<dbReference type="Pfam" id="PF08638">
    <property type="entry name" value="Med14"/>
    <property type="match status" value="1"/>
</dbReference>
<dbReference type="HOGENOM" id="CLU_282317_0_0_1"/>
<dbReference type="RefSeq" id="XP_003001504.1">
    <property type="nucleotide sequence ID" value="XM_003001458.1"/>
</dbReference>
<comment type="function">
    <text evidence="1">Component of the Mediator complex, a coactivator involved in the regulated transcription of nearly all RNA polymerase II-dependent genes. Mediator functions as a bridge to convey information from gene-specific regulatory proteins to the basal RNA polymerase II transcription machinery. Mediator is recruited to promoters by direct interactions with regulatory proteins and serves as a scaffold for the assembly of a functional preinitiation complex with RNA polymerase II and the general transcription factors.</text>
</comment>
<evidence type="ECO:0000256" key="2">
    <source>
        <dbReference type="SAM" id="MobiDB-lite"/>
    </source>
</evidence>
<keyword evidence="1" id="KW-0010">Activator</keyword>
<gene>
    <name evidence="4" type="ORF">VDBG_08549</name>
</gene>
<dbReference type="GeneID" id="9529558"/>
<accession>C9SUC8</accession>
<organism evidence="5">
    <name type="scientific">Verticillium alfalfae (strain VaMs.102 / ATCC MYA-4576 / FGSC 10136)</name>
    <name type="common">Verticillium wilt of alfalfa</name>
    <name type="synonym">Verticillium albo-atrum</name>
    <dbReference type="NCBI Taxonomy" id="526221"/>
    <lineage>
        <taxon>Eukaryota</taxon>
        <taxon>Fungi</taxon>
        <taxon>Dikarya</taxon>
        <taxon>Ascomycota</taxon>
        <taxon>Pezizomycotina</taxon>
        <taxon>Sordariomycetes</taxon>
        <taxon>Hypocreomycetidae</taxon>
        <taxon>Glomerellales</taxon>
        <taxon>Plectosphaerellaceae</taxon>
        <taxon>Verticillium</taxon>
    </lineage>
</organism>
<sequence length="1155" mass="131685">MSEKSDHSELGSPVWGATIEPVWLGERSRQPREKIDDAVWGSQELNELLKRDSHVSVPLDENLKHPDELEVIHKYYLTGMGYGPGTMFPSPLNHRPLNGTHSLGNICDEAKCVSEEIFREWKILRGRIHDKEHNAVLTNALAHLFEHSPLGARHLFFDKCWKKTQQYFLKCDPESTTPLPLARLARQDVANMIAEAKGVAIVGGYPYTEAGIELCAAIRGMRFKMRETNTIESLRYLNSMRLVYELFFDLLAPLLCQKNLNDPGMLAAFLVSRADDHPAAFARADFRQMYVGLANRWFSPFACFLGTEMSLDEPDLTTNSSGAEKEDWKLEATQLKEHTETYGRLFDFSAQYWRSNGHAEWAPIGAKYTRLKMTPVTGGNDTKRQEFLETAGEVERRLTKKLCNARSREAASKIESDKAGRTYSFLDGFAQSPGQLSWITEDLAQYRELQMRERCTGTDKPWADLGLHLGDPRGISSEQARYQPYTKPHRGSDSTGAKPLVIPSLEAQRLESIAMFQELMKNSSALKIMFKTELEHHHGWIRDKKDQILENLDKASNMPQAVVTEVTLDIIERVFRRRILDVELFHFVHEHYNRFTESPASLSASDWLFLQVHAREFASHYWHDLSRRGIWHAHPRWRQCFRRSTKFRSIANGLPQYLLPVGMETQDQQKWFVLNDDSANADEELKQLFSLTGHLMHRFVTQKEAASFVGLGNLLDTLTPLLPRLRQHEFISDYVFKTIENLNICVQMVKQLDLHRDGERELRPYLDSGPGQSSEPPRSALLKSLSTVIGEVFPRASHYTRHQALKSLSPLLHGKSPSDRDASRTIRGIWYAFVARIAGYDTKREDAVSLDDAPHTKLDPKNSQESLVGPGLMEHWGIIIQDRTDQLETLSSSPSSHKSTPPKPQTPPPRVELRTTTSPAHHPPGWVPGQNTNPRPRLPQEAAAPVIAEPPPVPAEPLPPLAPDTWRIFDNIFGGYENYSMSQLVQAFKAIGWRVEQSENGLNFLWSPECRLPAPVNSMAMQIHPYKHKKPTAKVQSEAWKSGNRNRFEERGVSQQSLQTHYNGCPGWHRPKYDLEPATQGIHRCEGTAECNNMEQPGYILPPLLTPEEQHKWIEELNTLLSLRLNLDDYDKIPQQFKNYTIKSGRVTFTVEGEF</sequence>
<comment type="subcellular location">
    <subcellularLocation>
        <location evidence="1">Nucleus</location>
    </subcellularLocation>
</comment>
<dbReference type="KEGG" id="val:VDBG_08549"/>
<comment type="similarity">
    <text evidence="1">Belongs to the Mediator complex subunit 14 family.</text>
</comment>
<evidence type="ECO:0000259" key="3">
    <source>
        <dbReference type="Pfam" id="PF08638"/>
    </source>
</evidence>
<dbReference type="InterPro" id="IPR055122">
    <property type="entry name" value="Med14_N"/>
</dbReference>
<keyword evidence="1" id="KW-0539">Nucleus</keyword>
<name>C9SUC8_VERA1</name>
<keyword evidence="1" id="KW-0805">Transcription regulation</keyword>
<dbReference type="STRING" id="526221.C9SUC8"/>
<comment type="subunit">
    <text evidence="1">Component of the Mediator complex.</text>
</comment>
<dbReference type="Proteomes" id="UP000008698">
    <property type="component" value="Unassembled WGS sequence"/>
</dbReference>
<dbReference type="AlphaFoldDB" id="C9SUC8"/>
<keyword evidence="5" id="KW-1185">Reference proteome</keyword>
<dbReference type="OMA" id="FPRASHY"/>
<dbReference type="OrthoDB" id="10287027at2759"/>
<dbReference type="EMBL" id="DS985225">
    <property type="protein sequence ID" value="EEY22439.1"/>
    <property type="molecule type" value="Genomic_DNA"/>
</dbReference>
<evidence type="ECO:0000313" key="5">
    <source>
        <dbReference type="Proteomes" id="UP000008698"/>
    </source>
</evidence>
<reference evidence="5" key="1">
    <citation type="journal article" date="2011" name="PLoS Pathog.">
        <title>Comparative genomics yields insights into niche adaptation of plant vascular wilt pathogens.</title>
        <authorList>
            <person name="Klosterman S.J."/>
            <person name="Subbarao K.V."/>
            <person name="Kang S."/>
            <person name="Veronese P."/>
            <person name="Gold S.E."/>
            <person name="Thomma B.P.H.J."/>
            <person name="Chen Z."/>
            <person name="Henrissat B."/>
            <person name="Lee Y.-H."/>
            <person name="Park J."/>
            <person name="Garcia-Pedrajas M.D."/>
            <person name="Barbara D.J."/>
            <person name="Anchieta A."/>
            <person name="de Jonge R."/>
            <person name="Santhanam P."/>
            <person name="Maruthachalam K."/>
            <person name="Atallah Z."/>
            <person name="Amyotte S.G."/>
            <person name="Paz Z."/>
            <person name="Inderbitzin P."/>
            <person name="Hayes R.J."/>
            <person name="Heiman D.I."/>
            <person name="Young S."/>
            <person name="Zeng Q."/>
            <person name="Engels R."/>
            <person name="Galagan J."/>
            <person name="Cuomo C.A."/>
            <person name="Dobinson K.F."/>
            <person name="Ma L.-J."/>
        </authorList>
    </citation>
    <scope>NUCLEOTIDE SEQUENCE [LARGE SCALE GENOMIC DNA]</scope>
    <source>
        <strain evidence="5">VaMs.102 / ATCC MYA-4576 / FGSC 10136</strain>
    </source>
</reference>
<dbReference type="GO" id="GO:0016592">
    <property type="term" value="C:mediator complex"/>
    <property type="evidence" value="ECO:0007669"/>
    <property type="project" value="UniProtKB-UniRule"/>
</dbReference>
<feature type="compositionally biased region" description="Pro residues" evidence="2">
    <location>
        <begin position="901"/>
        <end position="910"/>
    </location>
</feature>
<evidence type="ECO:0000313" key="4">
    <source>
        <dbReference type="EMBL" id="EEY22439.1"/>
    </source>
</evidence>
<proteinExistence type="inferred from homology"/>
<dbReference type="GO" id="GO:0003712">
    <property type="term" value="F:transcription coregulator activity"/>
    <property type="evidence" value="ECO:0007669"/>
    <property type="project" value="UniProtKB-UniRule"/>
</dbReference>
<keyword evidence="1" id="KW-0804">Transcription</keyword>
<dbReference type="eggNOG" id="ENOG502REQK">
    <property type="taxonomic scope" value="Eukaryota"/>
</dbReference>
<feature type="domain" description="Mediator complex subunit MED14 N-terminal" evidence="3">
    <location>
        <begin position="1093"/>
        <end position="1155"/>
    </location>
</feature>
<protein>
    <recommendedName>
        <fullName evidence="1">Mediator of RNA polymerase II transcription subunit 14</fullName>
    </recommendedName>
    <alternativeName>
        <fullName evidence="1">Mediator complex subunit 14</fullName>
    </alternativeName>
</protein>
<evidence type="ECO:0000256" key="1">
    <source>
        <dbReference type="RuleBase" id="RU365082"/>
    </source>
</evidence>
<feature type="region of interest" description="Disordered" evidence="2">
    <location>
        <begin position="887"/>
        <end position="938"/>
    </location>
</feature>